<evidence type="ECO:0000313" key="2">
    <source>
        <dbReference type="EMBL" id="KAH7644880.1"/>
    </source>
</evidence>
<gene>
    <name evidence="2" type="ORF">HUG17_0418</name>
</gene>
<feature type="compositionally biased region" description="Polar residues" evidence="1">
    <location>
        <begin position="17"/>
        <end position="27"/>
    </location>
</feature>
<proteinExistence type="predicted"/>
<feature type="region of interest" description="Disordered" evidence="1">
    <location>
        <begin position="1"/>
        <end position="29"/>
    </location>
</feature>
<name>A0A9D4P543_DERFA</name>
<dbReference type="PANTHER" id="PTHR33053">
    <property type="entry name" value="PROTEIN, PUTATIVE-RELATED"/>
    <property type="match status" value="1"/>
</dbReference>
<dbReference type="EMBL" id="SDOV01000001">
    <property type="protein sequence ID" value="KAH7644880.1"/>
    <property type="molecule type" value="Genomic_DNA"/>
</dbReference>
<feature type="compositionally biased region" description="Basic and acidic residues" evidence="1">
    <location>
        <begin position="1"/>
        <end position="14"/>
    </location>
</feature>
<reference evidence="2" key="2">
    <citation type="journal article" date="2021" name="World Allergy Organ. J.">
        <title>Chromosome-level assembly of Dermatophagoides farinae genome and transcriptome reveals two novel allergens Der f 37 and Der f 39.</title>
        <authorList>
            <person name="Chen J."/>
            <person name="Cai Z."/>
            <person name="Fan D."/>
            <person name="Hu J."/>
            <person name="Hou Y."/>
            <person name="He Y."/>
            <person name="Zhang Z."/>
            <person name="Zhao Z."/>
            <person name="Gao P."/>
            <person name="Hu W."/>
            <person name="Sun J."/>
            <person name="Li J."/>
            <person name="Ji K."/>
        </authorList>
    </citation>
    <scope>NUCLEOTIDE SEQUENCE</scope>
    <source>
        <strain evidence="2">JKM2019</strain>
    </source>
</reference>
<comment type="caution">
    <text evidence="2">The sequence shown here is derived from an EMBL/GenBank/DDBJ whole genome shotgun (WGS) entry which is preliminary data.</text>
</comment>
<reference evidence="2" key="1">
    <citation type="submission" date="2020-06" db="EMBL/GenBank/DDBJ databases">
        <authorList>
            <person name="Ji K."/>
            <person name="Li J."/>
        </authorList>
    </citation>
    <scope>NUCLEOTIDE SEQUENCE</scope>
    <source>
        <strain evidence="2">JKM2019</strain>
        <tissue evidence="2">Whole body</tissue>
    </source>
</reference>
<dbReference type="AlphaFoldDB" id="A0A9D4P543"/>
<organism evidence="2">
    <name type="scientific">Dermatophagoides farinae</name>
    <name type="common">American house dust mite</name>
    <dbReference type="NCBI Taxonomy" id="6954"/>
    <lineage>
        <taxon>Eukaryota</taxon>
        <taxon>Metazoa</taxon>
        <taxon>Ecdysozoa</taxon>
        <taxon>Arthropoda</taxon>
        <taxon>Chelicerata</taxon>
        <taxon>Arachnida</taxon>
        <taxon>Acari</taxon>
        <taxon>Acariformes</taxon>
        <taxon>Sarcoptiformes</taxon>
        <taxon>Astigmata</taxon>
        <taxon>Psoroptidia</taxon>
        <taxon>Analgoidea</taxon>
        <taxon>Pyroglyphidae</taxon>
        <taxon>Dermatophagoidinae</taxon>
        <taxon>Dermatophagoides</taxon>
    </lineage>
</organism>
<dbReference type="Proteomes" id="UP000828236">
    <property type="component" value="Unassembled WGS sequence"/>
</dbReference>
<evidence type="ECO:0000256" key="1">
    <source>
        <dbReference type="SAM" id="MobiDB-lite"/>
    </source>
</evidence>
<sequence>MKRSDESEKQHEMADQQMPSFSQSYHSESFLKKVQRRNEKFSTFVNKVLNRNAQVSDSESPAGSSAETIINKYHVEPGIIYDDDDLQKYASDSDDGDDEIVHQESTIEFENFSRRIEMNEMERIMIILLHQARFNTTNKEIEIFSKSLNNMAYRHCCTTGGEPIVSCSDWDTIITKVPNSFTPTIYKYFYSQCGDIIGPVNELNIPTTCCYSHESCRIIPSQKMKSDSSSFLLHPSPKRYRQLVTSSSSCSIPTLTLTLTWDGVAYTNDGSQSMWPLCAYLNELPFQERINNPMLIALHSGSCKPSSDIVIKPLVDELVSLSTDPIIIDVDAIADAPARAVLLNSTQFNGYYGCQCCEIKGTYDNDFKSMLYIPNRKYDNSLSFDFKLRTNISWRSIASNNRGKSTMGIKGNCQLMKLSYVDMSIICPPEAMHSQYLGTVKSIINRWLDDDLATKRCIVDERLSSIKFPEGVLKAMPQLSQKRNLKSMDYELLLFYGFICFEGIVERGRCENFKQLAFILSKLSSRMISK</sequence>
<accession>A0A9D4P543</accession>
<protein>
    <submittedName>
        <fullName evidence="2">Uncharacterized protein</fullName>
    </submittedName>
</protein>